<keyword evidence="1" id="KW-0812">Transmembrane</keyword>
<feature type="transmembrane region" description="Helical" evidence="1">
    <location>
        <begin position="12"/>
        <end position="32"/>
    </location>
</feature>
<feature type="transmembrane region" description="Helical" evidence="1">
    <location>
        <begin position="86"/>
        <end position="106"/>
    </location>
</feature>
<organism evidence="2">
    <name type="scientific">viral metagenome</name>
    <dbReference type="NCBI Taxonomy" id="1070528"/>
    <lineage>
        <taxon>unclassified sequences</taxon>
        <taxon>metagenomes</taxon>
        <taxon>organismal metagenomes</taxon>
    </lineage>
</organism>
<evidence type="ECO:0000256" key="1">
    <source>
        <dbReference type="SAM" id="Phobius"/>
    </source>
</evidence>
<keyword evidence="1" id="KW-1133">Transmembrane helix</keyword>
<evidence type="ECO:0000313" key="2">
    <source>
        <dbReference type="EMBL" id="QHU05758.1"/>
    </source>
</evidence>
<name>A0A6C0JPF0_9ZZZZ</name>
<sequence length="163" mass="19310">MYLYMNTPQKSLVIILYIIITLIFVYTYYYLAQLNTCECFIKNEKYSVNIEFMKFFQVLEIFLFTLYVGMMVFFNSKIVKKKMKTPLPLLLSTISLALLIGINGYMSYNVFNLYNNIKEDCACSSGFFKYFVYYEGIVSFINVLRFVEIFGLIILVFLFNMLK</sequence>
<protein>
    <submittedName>
        <fullName evidence="2">Uncharacterized protein</fullName>
    </submittedName>
</protein>
<feature type="transmembrane region" description="Helical" evidence="1">
    <location>
        <begin position="52"/>
        <end position="74"/>
    </location>
</feature>
<keyword evidence="1" id="KW-0472">Membrane</keyword>
<dbReference type="EMBL" id="MN740418">
    <property type="protein sequence ID" value="QHU05758.1"/>
    <property type="molecule type" value="Genomic_DNA"/>
</dbReference>
<dbReference type="AlphaFoldDB" id="A0A6C0JPF0"/>
<accession>A0A6C0JPF0</accession>
<reference evidence="2" key="1">
    <citation type="journal article" date="2020" name="Nature">
        <title>Giant virus diversity and host interactions through global metagenomics.</title>
        <authorList>
            <person name="Schulz F."/>
            <person name="Roux S."/>
            <person name="Paez-Espino D."/>
            <person name="Jungbluth S."/>
            <person name="Walsh D.A."/>
            <person name="Denef V.J."/>
            <person name="McMahon K.D."/>
            <person name="Konstantinidis K.T."/>
            <person name="Eloe-Fadrosh E.A."/>
            <person name="Kyrpides N.C."/>
            <person name="Woyke T."/>
        </authorList>
    </citation>
    <scope>NUCLEOTIDE SEQUENCE</scope>
    <source>
        <strain evidence="2">GVMAG-M-3300027736-24</strain>
    </source>
</reference>
<feature type="transmembrane region" description="Helical" evidence="1">
    <location>
        <begin position="137"/>
        <end position="159"/>
    </location>
</feature>
<proteinExistence type="predicted"/>